<protein>
    <submittedName>
        <fullName evidence="3">Uncharacterized protein</fullName>
    </submittedName>
</protein>
<reference evidence="3" key="2">
    <citation type="submission" date="2020-10" db="UniProtKB">
        <authorList>
            <consortium name="WormBaseParasite"/>
        </authorList>
    </citation>
    <scope>IDENTIFICATION</scope>
</reference>
<dbReference type="Proteomes" id="UP000492821">
    <property type="component" value="Unassembled WGS sequence"/>
</dbReference>
<dbReference type="WBParaSite" id="Pan_g16659.t1">
    <property type="protein sequence ID" value="Pan_g16659.t1"/>
    <property type="gene ID" value="Pan_g16659"/>
</dbReference>
<organism evidence="2 3">
    <name type="scientific">Panagrellus redivivus</name>
    <name type="common">Microworm</name>
    <dbReference type="NCBI Taxonomy" id="6233"/>
    <lineage>
        <taxon>Eukaryota</taxon>
        <taxon>Metazoa</taxon>
        <taxon>Ecdysozoa</taxon>
        <taxon>Nematoda</taxon>
        <taxon>Chromadorea</taxon>
        <taxon>Rhabditida</taxon>
        <taxon>Tylenchina</taxon>
        <taxon>Panagrolaimomorpha</taxon>
        <taxon>Panagrolaimoidea</taxon>
        <taxon>Panagrolaimidae</taxon>
        <taxon>Panagrellus</taxon>
    </lineage>
</organism>
<evidence type="ECO:0000256" key="1">
    <source>
        <dbReference type="SAM" id="MobiDB-lite"/>
    </source>
</evidence>
<feature type="region of interest" description="Disordered" evidence="1">
    <location>
        <begin position="1"/>
        <end position="45"/>
    </location>
</feature>
<evidence type="ECO:0000313" key="3">
    <source>
        <dbReference type="WBParaSite" id="Pan_g16659.t1"/>
    </source>
</evidence>
<keyword evidence="2" id="KW-1185">Reference proteome</keyword>
<feature type="compositionally biased region" description="Acidic residues" evidence="1">
    <location>
        <begin position="140"/>
        <end position="153"/>
    </location>
</feature>
<accession>A0A7E4V553</accession>
<sequence>MAGVPEASSTDGAGGGDRHSRQAAWAQASGRSYSAPPRKKWYRRGPLRRMSSQQSMLYDRVVSRRLVGAIAAWHDLHSTLLQLSADRKAIDSGTASGHVADCDTPETSTTPSDDAQVYSSEDSCVLSDGDKGQSPSQSDYDSEISDSEPCSDVDDDLIEATGALRETRSTLNGKLSLSNPELTSVQLKNMFPELSEHWSSFFVSVLAATS</sequence>
<name>A0A7E4V553_PANRE</name>
<feature type="region of interest" description="Disordered" evidence="1">
    <location>
        <begin position="93"/>
        <end position="153"/>
    </location>
</feature>
<evidence type="ECO:0000313" key="2">
    <source>
        <dbReference type="Proteomes" id="UP000492821"/>
    </source>
</evidence>
<feature type="compositionally biased region" description="Low complexity" evidence="1">
    <location>
        <begin position="105"/>
        <end position="114"/>
    </location>
</feature>
<reference evidence="2" key="1">
    <citation type="journal article" date="2013" name="Genetics">
        <title>The draft genome and transcriptome of Panagrellus redivivus are shaped by the harsh demands of a free-living lifestyle.</title>
        <authorList>
            <person name="Srinivasan J."/>
            <person name="Dillman A.R."/>
            <person name="Macchietto M.G."/>
            <person name="Heikkinen L."/>
            <person name="Lakso M."/>
            <person name="Fracchia K.M."/>
            <person name="Antoshechkin I."/>
            <person name="Mortazavi A."/>
            <person name="Wong G."/>
            <person name="Sternberg P.W."/>
        </authorList>
    </citation>
    <scope>NUCLEOTIDE SEQUENCE [LARGE SCALE GENOMIC DNA]</scope>
    <source>
        <strain evidence="2">MT8872</strain>
    </source>
</reference>
<dbReference type="AlphaFoldDB" id="A0A7E4V553"/>
<proteinExistence type="predicted"/>